<keyword evidence="2" id="KW-0812">Transmembrane</keyword>
<dbReference type="EMBL" id="CAJPVJ010003815">
    <property type="protein sequence ID" value="CAG2167968.1"/>
    <property type="molecule type" value="Genomic_DNA"/>
</dbReference>
<dbReference type="InterPro" id="IPR013783">
    <property type="entry name" value="Ig-like_fold"/>
</dbReference>
<evidence type="ECO:0000313" key="3">
    <source>
        <dbReference type="EMBL" id="CAD7649784.1"/>
    </source>
</evidence>
<protein>
    <submittedName>
        <fullName evidence="3">Uncharacterized protein</fullName>
    </submittedName>
</protein>
<keyword evidence="2" id="KW-0472">Membrane</keyword>
<dbReference type="Gene3D" id="2.60.40.10">
    <property type="entry name" value="Immunoglobulins"/>
    <property type="match status" value="1"/>
</dbReference>
<dbReference type="Proteomes" id="UP000728032">
    <property type="component" value="Unassembled WGS sequence"/>
</dbReference>
<accession>A0A7R9M030</accession>
<reference evidence="3" key="1">
    <citation type="submission" date="2020-11" db="EMBL/GenBank/DDBJ databases">
        <authorList>
            <person name="Tran Van P."/>
        </authorList>
    </citation>
    <scope>NUCLEOTIDE SEQUENCE</scope>
</reference>
<dbReference type="InterPro" id="IPR036179">
    <property type="entry name" value="Ig-like_dom_sf"/>
</dbReference>
<dbReference type="EMBL" id="OC918640">
    <property type="protein sequence ID" value="CAD7649784.1"/>
    <property type="molecule type" value="Genomic_DNA"/>
</dbReference>
<sequence>MIAIQMVDVDNNDGYELIEETIQSDATFRSTISIRKSKLSDFGSYNCSVWNEFGFDSKIITLVQESNFSPLVLSIGIIICGIVFIIASTIIIILCLKRKNKFVDNESYGSDLKKGQVLANNTANGKHHHNVLDSGSSGADSDIKVEVRTASSLSQQWDENDHQTNEQTVHKDIASQVVENIYSYNNNPSQPIVFPSIHNSNGFIPTYVDYSHDYLLVPSAQLPSNHNGLSPNHTQHASIIISSVDNQRASYAIEPTYGTLVGDQRYRPVGYANPYLRTSNSSSVVTTNSDNNNTNNQLSAGMYSANQRYITNNGHTGQSSQNNQLATHV</sequence>
<feature type="transmembrane region" description="Helical" evidence="2">
    <location>
        <begin position="71"/>
        <end position="96"/>
    </location>
</feature>
<dbReference type="AlphaFoldDB" id="A0A7R9M030"/>
<evidence type="ECO:0000256" key="2">
    <source>
        <dbReference type="SAM" id="Phobius"/>
    </source>
</evidence>
<feature type="region of interest" description="Disordered" evidence="1">
    <location>
        <begin position="310"/>
        <end position="329"/>
    </location>
</feature>
<evidence type="ECO:0000256" key="1">
    <source>
        <dbReference type="SAM" id="MobiDB-lite"/>
    </source>
</evidence>
<keyword evidence="2" id="KW-1133">Transmembrane helix</keyword>
<name>A0A7R9M030_9ACAR</name>
<organism evidence="3">
    <name type="scientific">Oppiella nova</name>
    <dbReference type="NCBI Taxonomy" id="334625"/>
    <lineage>
        <taxon>Eukaryota</taxon>
        <taxon>Metazoa</taxon>
        <taxon>Ecdysozoa</taxon>
        <taxon>Arthropoda</taxon>
        <taxon>Chelicerata</taxon>
        <taxon>Arachnida</taxon>
        <taxon>Acari</taxon>
        <taxon>Acariformes</taxon>
        <taxon>Sarcoptiformes</taxon>
        <taxon>Oribatida</taxon>
        <taxon>Brachypylina</taxon>
        <taxon>Oppioidea</taxon>
        <taxon>Oppiidae</taxon>
        <taxon>Oppiella</taxon>
    </lineage>
</organism>
<evidence type="ECO:0000313" key="4">
    <source>
        <dbReference type="Proteomes" id="UP000728032"/>
    </source>
</evidence>
<gene>
    <name evidence="3" type="ORF">ONB1V03_LOCUS7462</name>
</gene>
<proteinExistence type="predicted"/>
<dbReference type="OrthoDB" id="6523235at2759"/>
<dbReference type="SUPFAM" id="SSF48726">
    <property type="entry name" value="Immunoglobulin"/>
    <property type="match status" value="1"/>
</dbReference>
<keyword evidence="4" id="KW-1185">Reference proteome</keyword>